<feature type="domain" description="ABC transporter" evidence="8">
    <location>
        <begin position="275"/>
        <end position="533"/>
    </location>
</feature>
<organism evidence="9 10">
    <name type="scientific">Desulfobulbus propionicus (strain ATCC 33891 / DSM 2032 / VKM B-1956 / 1pr3)</name>
    <dbReference type="NCBI Taxonomy" id="577650"/>
    <lineage>
        <taxon>Bacteria</taxon>
        <taxon>Pseudomonadati</taxon>
        <taxon>Thermodesulfobacteriota</taxon>
        <taxon>Desulfobulbia</taxon>
        <taxon>Desulfobulbales</taxon>
        <taxon>Desulfobulbaceae</taxon>
        <taxon>Desulfobulbus</taxon>
    </lineage>
</organism>
<dbReference type="GO" id="GO:0005524">
    <property type="term" value="F:ATP binding"/>
    <property type="evidence" value="ECO:0007669"/>
    <property type="project" value="UniProtKB-KW"/>
</dbReference>
<protein>
    <submittedName>
        <fullName evidence="9">ABC transporter related protein</fullName>
    </submittedName>
</protein>
<evidence type="ECO:0000313" key="10">
    <source>
        <dbReference type="Proteomes" id="UP000006365"/>
    </source>
</evidence>
<evidence type="ECO:0000256" key="2">
    <source>
        <dbReference type="ARBA" id="ARBA00005417"/>
    </source>
</evidence>
<evidence type="ECO:0000259" key="8">
    <source>
        <dbReference type="PROSITE" id="PS50893"/>
    </source>
</evidence>
<evidence type="ECO:0000313" key="9">
    <source>
        <dbReference type="EMBL" id="ADW16625.1"/>
    </source>
</evidence>
<dbReference type="InterPro" id="IPR003593">
    <property type="entry name" value="AAA+_ATPase"/>
</dbReference>
<dbReference type="Proteomes" id="UP000006365">
    <property type="component" value="Chromosome"/>
</dbReference>
<keyword evidence="7" id="KW-0472">Membrane</keyword>
<dbReference type="RefSeq" id="WP_015723172.1">
    <property type="nucleotide sequence ID" value="NC_014972.1"/>
</dbReference>
<dbReference type="PANTHER" id="PTHR43297">
    <property type="entry name" value="OLIGOPEPTIDE TRANSPORT ATP-BINDING PROTEIN APPD"/>
    <property type="match status" value="1"/>
</dbReference>
<dbReference type="InterPro" id="IPR017871">
    <property type="entry name" value="ABC_transporter-like_CS"/>
</dbReference>
<dbReference type="SUPFAM" id="SSF52540">
    <property type="entry name" value="P-loop containing nucleoside triphosphate hydrolases"/>
    <property type="match status" value="2"/>
</dbReference>
<dbReference type="InterPro" id="IPR027417">
    <property type="entry name" value="P-loop_NTPase"/>
</dbReference>
<accession>A0A7U3YJN8</accession>
<dbReference type="KEGG" id="dpr:Despr_0444"/>
<dbReference type="Pfam" id="PF00005">
    <property type="entry name" value="ABC_tran"/>
    <property type="match status" value="2"/>
</dbReference>
<comment type="subcellular location">
    <subcellularLocation>
        <location evidence="1">Cell inner membrane</location>
        <topology evidence="1">Peripheral membrane protein</topology>
    </subcellularLocation>
</comment>
<dbReference type="CDD" id="cd03257">
    <property type="entry name" value="ABC_NikE_OppD_transporters"/>
    <property type="match status" value="2"/>
</dbReference>
<keyword evidence="6" id="KW-0067">ATP-binding</keyword>
<keyword evidence="4" id="KW-1003">Cell membrane</keyword>
<proteinExistence type="inferred from homology"/>
<dbReference type="GO" id="GO:0016887">
    <property type="term" value="F:ATP hydrolysis activity"/>
    <property type="evidence" value="ECO:0007669"/>
    <property type="project" value="InterPro"/>
</dbReference>
<sequence>MASLLTIDHFNLTFLGAEGDRSPVLHDISLHIAPGETHALVGESGSGKSVTALSILRLLEETNQVHASGSIVFEGQELTTLDKQAIRAIRGNRIAMIFQEPMTSLNPVYTIGNQLIEPLLLHQGLSKAEAAAQALYLLERTGIDNPEYRINCYPHQLSGGQRQRVIIAMALACRPTLLIADEPTTALDVTIQEQILRLIKDIQAEYAMSVLLITHDLPMVQKIADTVSIMHRGRIVEQGAVSEIFSTPGEAYTRHLLAAVPQGVQQTRQGGPKLIELRGITCSFAMKTPWSGWLTRQKRIIKAVDDVSLSLNQGTTLGLVGESGSGKSTLALCLLGLNTFDGQVLYFPQTGVSHCLSDLTTRQFRPLRKELQIVFQDPFSSLSPRMTIEQIVAEGLQVHGLGGTKEERRTLVAQALEDVELDPGLAGRFPHEFSGGQRQRIAIARALILRPKLLILDEPTSALDMTIQKQILELLKDLQQRYQLTYIFITHDLRTVRSLADQLAVMRQGRIVEAGPAAAVFANPQQEYTRRLFDAAFHLNQRLENRPCP</sequence>
<dbReference type="FunFam" id="3.40.50.300:FF:000016">
    <property type="entry name" value="Oligopeptide ABC transporter ATP-binding component"/>
    <property type="match status" value="1"/>
</dbReference>
<dbReference type="InterPro" id="IPR050388">
    <property type="entry name" value="ABC_Ni/Peptide_Import"/>
</dbReference>
<evidence type="ECO:0000256" key="3">
    <source>
        <dbReference type="ARBA" id="ARBA00022448"/>
    </source>
</evidence>
<keyword evidence="3" id="KW-0813">Transport</keyword>
<evidence type="ECO:0000256" key="6">
    <source>
        <dbReference type="ARBA" id="ARBA00022840"/>
    </source>
</evidence>
<dbReference type="NCBIfam" id="NF007739">
    <property type="entry name" value="PRK10419.1"/>
    <property type="match status" value="2"/>
</dbReference>
<dbReference type="SMART" id="SM00382">
    <property type="entry name" value="AAA"/>
    <property type="match status" value="2"/>
</dbReference>
<reference evidence="9 10" key="1">
    <citation type="journal article" date="2011" name="Stand. Genomic Sci.">
        <title>Complete genome sequence of Desulfobulbus propionicus type strain (1pr3).</title>
        <authorList>
            <person name="Pagani I."/>
            <person name="Lapidus A."/>
            <person name="Nolan M."/>
            <person name="Lucas S."/>
            <person name="Hammon N."/>
            <person name="Deshpande S."/>
            <person name="Cheng J.F."/>
            <person name="Chertkov O."/>
            <person name="Davenport K."/>
            <person name="Tapia R."/>
            <person name="Han C."/>
            <person name="Goodwin L."/>
            <person name="Pitluck S."/>
            <person name="Liolios K."/>
            <person name="Mavromatis K."/>
            <person name="Ivanova N."/>
            <person name="Mikhailova N."/>
            <person name="Pati A."/>
            <person name="Chen A."/>
            <person name="Palaniappan K."/>
            <person name="Land M."/>
            <person name="Hauser L."/>
            <person name="Chang Y.J."/>
            <person name="Jeffries C.D."/>
            <person name="Detter J.C."/>
            <person name="Brambilla E."/>
            <person name="Kannan K.P."/>
            <person name="Djao O.D."/>
            <person name="Rohde M."/>
            <person name="Pukall R."/>
            <person name="Spring S."/>
            <person name="Goker M."/>
            <person name="Sikorski J."/>
            <person name="Woyke T."/>
            <person name="Bristow J."/>
            <person name="Eisen J.A."/>
            <person name="Markowitz V."/>
            <person name="Hugenholtz P."/>
            <person name="Kyrpides N.C."/>
            <person name="Klenk H.P."/>
        </authorList>
    </citation>
    <scope>NUCLEOTIDE SEQUENCE [LARGE SCALE GENOMIC DNA]</scope>
    <source>
        <strain evidence="10">ATCC 33891 / DSM 2032 / 1pr3</strain>
    </source>
</reference>
<dbReference type="PROSITE" id="PS00211">
    <property type="entry name" value="ABC_TRANSPORTER_1"/>
    <property type="match status" value="2"/>
</dbReference>
<dbReference type="Gene3D" id="3.40.50.300">
    <property type="entry name" value="P-loop containing nucleotide triphosphate hydrolases"/>
    <property type="match status" value="2"/>
</dbReference>
<feature type="domain" description="ABC transporter" evidence="8">
    <location>
        <begin position="7"/>
        <end position="257"/>
    </location>
</feature>
<evidence type="ECO:0000256" key="5">
    <source>
        <dbReference type="ARBA" id="ARBA00022741"/>
    </source>
</evidence>
<dbReference type="PROSITE" id="PS50893">
    <property type="entry name" value="ABC_TRANSPORTER_2"/>
    <property type="match status" value="2"/>
</dbReference>
<gene>
    <name evidence="9" type="ordered locus">Despr_0444</name>
</gene>
<dbReference type="GO" id="GO:0005886">
    <property type="term" value="C:plasma membrane"/>
    <property type="evidence" value="ECO:0007669"/>
    <property type="project" value="UniProtKB-SubCell"/>
</dbReference>
<dbReference type="InterPro" id="IPR013563">
    <property type="entry name" value="Oligopep_ABC_C"/>
</dbReference>
<dbReference type="PANTHER" id="PTHR43297:SF2">
    <property type="entry name" value="DIPEPTIDE TRANSPORT ATP-BINDING PROTEIN DPPD"/>
    <property type="match status" value="1"/>
</dbReference>
<evidence type="ECO:0000256" key="4">
    <source>
        <dbReference type="ARBA" id="ARBA00022475"/>
    </source>
</evidence>
<dbReference type="GO" id="GO:0015833">
    <property type="term" value="P:peptide transport"/>
    <property type="evidence" value="ECO:0007669"/>
    <property type="project" value="InterPro"/>
</dbReference>
<keyword evidence="5" id="KW-0547">Nucleotide-binding</keyword>
<dbReference type="NCBIfam" id="NF008453">
    <property type="entry name" value="PRK11308.1"/>
    <property type="match status" value="2"/>
</dbReference>
<dbReference type="EMBL" id="CP002364">
    <property type="protein sequence ID" value="ADW16625.1"/>
    <property type="molecule type" value="Genomic_DNA"/>
</dbReference>
<name>A0A7U3YJN8_DESPD</name>
<evidence type="ECO:0000256" key="7">
    <source>
        <dbReference type="ARBA" id="ARBA00023136"/>
    </source>
</evidence>
<comment type="similarity">
    <text evidence="2">Belongs to the ABC transporter superfamily.</text>
</comment>
<evidence type="ECO:0000256" key="1">
    <source>
        <dbReference type="ARBA" id="ARBA00004417"/>
    </source>
</evidence>
<dbReference type="AlphaFoldDB" id="A0A7U3YJN8"/>
<keyword evidence="10" id="KW-1185">Reference proteome</keyword>
<dbReference type="Pfam" id="PF08352">
    <property type="entry name" value="oligo_HPY"/>
    <property type="match status" value="2"/>
</dbReference>
<dbReference type="InterPro" id="IPR003439">
    <property type="entry name" value="ABC_transporter-like_ATP-bd"/>
</dbReference>